<name>A0A0C2X7X7_AMAMK</name>
<keyword evidence="2" id="KW-1185">Reference proteome</keyword>
<evidence type="ECO:0000313" key="1">
    <source>
        <dbReference type="EMBL" id="KIL65411.1"/>
    </source>
</evidence>
<gene>
    <name evidence="1" type="ORF">M378DRAFT_162031</name>
</gene>
<dbReference type="HOGENOM" id="CLU_2941239_0_0_1"/>
<evidence type="ECO:0000313" key="2">
    <source>
        <dbReference type="Proteomes" id="UP000054549"/>
    </source>
</evidence>
<reference evidence="1 2" key="1">
    <citation type="submission" date="2014-04" db="EMBL/GenBank/DDBJ databases">
        <title>Evolutionary Origins and Diversification of the Mycorrhizal Mutualists.</title>
        <authorList>
            <consortium name="DOE Joint Genome Institute"/>
            <consortium name="Mycorrhizal Genomics Consortium"/>
            <person name="Kohler A."/>
            <person name="Kuo A."/>
            <person name="Nagy L.G."/>
            <person name="Floudas D."/>
            <person name="Copeland A."/>
            <person name="Barry K.W."/>
            <person name="Cichocki N."/>
            <person name="Veneault-Fourrey C."/>
            <person name="LaButti K."/>
            <person name="Lindquist E.A."/>
            <person name="Lipzen A."/>
            <person name="Lundell T."/>
            <person name="Morin E."/>
            <person name="Murat C."/>
            <person name="Riley R."/>
            <person name="Ohm R."/>
            <person name="Sun H."/>
            <person name="Tunlid A."/>
            <person name="Henrissat B."/>
            <person name="Grigoriev I.V."/>
            <person name="Hibbett D.S."/>
            <person name="Martin F."/>
        </authorList>
    </citation>
    <scope>NUCLEOTIDE SEQUENCE [LARGE SCALE GENOMIC DNA]</scope>
    <source>
        <strain evidence="1 2">Koide BX008</strain>
    </source>
</reference>
<proteinExistence type="predicted"/>
<organism evidence="1 2">
    <name type="scientific">Amanita muscaria (strain Koide BX008)</name>
    <dbReference type="NCBI Taxonomy" id="946122"/>
    <lineage>
        <taxon>Eukaryota</taxon>
        <taxon>Fungi</taxon>
        <taxon>Dikarya</taxon>
        <taxon>Basidiomycota</taxon>
        <taxon>Agaricomycotina</taxon>
        <taxon>Agaricomycetes</taxon>
        <taxon>Agaricomycetidae</taxon>
        <taxon>Agaricales</taxon>
        <taxon>Pluteineae</taxon>
        <taxon>Amanitaceae</taxon>
        <taxon>Amanita</taxon>
    </lineage>
</organism>
<dbReference type="EMBL" id="KN818242">
    <property type="protein sequence ID" value="KIL65411.1"/>
    <property type="molecule type" value="Genomic_DNA"/>
</dbReference>
<accession>A0A0C2X7X7</accession>
<dbReference type="InParanoid" id="A0A0C2X7X7"/>
<protein>
    <submittedName>
        <fullName evidence="1">Uncharacterized protein</fullName>
    </submittedName>
</protein>
<dbReference type="Proteomes" id="UP000054549">
    <property type="component" value="Unassembled WGS sequence"/>
</dbReference>
<dbReference type="AlphaFoldDB" id="A0A0C2X7X7"/>
<sequence>MPLIPVDPLAPFSYIPSSSSPQAAQSISFGRSKLVDLNDNGMPAKENFRRTFRQMKCVAV</sequence>